<dbReference type="HOGENOM" id="CLU_080577_0_0_1"/>
<feature type="region of interest" description="Disordered" evidence="1">
    <location>
        <begin position="111"/>
        <end position="160"/>
    </location>
</feature>
<dbReference type="Proteomes" id="UP000011115">
    <property type="component" value="Unassembled WGS sequence"/>
</dbReference>
<dbReference type="Gramene" id="PGSC0003DMT400085983">
    <property type="protein sequence ID" value="PGSC0003DMT400085983"/>
    <property type="gene ID" value="PGSC0003DMG400035554"/>
</dbReference>
<keyword evidence="3" id="KW-1185">Reference proteome</keyword>
<dbReference type="AlphaFoldDB" id="M1DAQ6"/>
<proteinExistence type="predicted"/>
<feature type="region of interest" description="Disordered" evidence="1">
    <location>
        <begin position="1"/>
        <end position="86"/>
    </location>
</feature>
<evidence type="ECO:0000256" key="1">
    <source>
        <dbReference type="SAM" id="MobiDB-lite"/>
    </source>
</evidence>
<protein>
    <submittedName>
        <fullName evidence="2">GF23793</fullName>
    </submittedName>
</protein>
<feature type="compositionally biased region" description="Basic and acidic residues" evidence="1">
    <location>
        <begin position="21"/>
        <end position="33"/>
    </location>
</feature>
<feature type="compositionally biased region" description="Basic and acidic residues" evidence="1">
    <location>
        <begin position="132"/>
        <end position="160"/>
    </location>
</feature>
<feature type="compositionally biased region" description="Basic and acidic residues" evidence="1">
    <location>
        <begin position="54"/>
        <end position="68"/>
    </location>
</feature>
<accession>M1DAQ6</accession>
<feature type="compositionally biased region" description="Polar residues" evidence="1">
    <location>
        <begin position="69"/>
        <end position="82"/>
    </location>
</feature>
<dbReference type="PaxDb" id="4113-PGSC0003DMT400085983"/>
<name>M1DAQ6_SOLTU</name>
<dbReference type="EnsemblPlants" id="PGSC0003DMT400085983">
    <property type="protein sequence ID" value="PGSC0003DMT400085983"/>
    <property type="gene ID" value="PGSC0003DMG400035554"/>
</dbReference>
<evidence type="ECO:0000313" key="3">
    <source>
        <dbReference type="Proteomes" id="UP000011115"/>
    </source>
</evidence>
<reference evidence="3" key="1">
    <citation type="journal article" date="2011" name="Nature">
        <title>Genome sequence and analysis of the tuber crop potato.</title>
        <authorList>
            <consortium name="The Potato Genome Sequencing Consortium"/>
        </authorList>
    </citation>
    <scope>NUCLEOTIDE SEQUENCE [LARGE SCALE GENOMIC DNA]</scope>
    <source>
        <strain evidence="3">cv. DM1-3 516 R44</strain>
    </source>
</reference>
<evidence type="ECO:0000313" key="2">
    <source>
        <dbReference type="EnsemblPlants" id="PGSC0003DMT400085983"/>
    </source>
</evidence>
<reference evidence="2" key="2">
    <citation type="submission" date="2015-06" db="UniProtKB">
        <authorList>
            <consortium name="EnsemblPlants"/>
        </authorList>
    </citation>
    <scope>IDENTIFICATION</scope>
    <source>
        <strain evidence="2">DM1-3 516 R44</strain>
    </source>
</reference>
<organism evidence="2 3">
    <name type="scientific">Solanum tuberosum</name>
    <name type="common">Potato</name>
    <dbReference type="NCBI Taxonomy" id="4113"/>
    <lineage>
        <taxon>Eukaryota</taxon>
        <taxon>Viridiplantae</taxon>
        <taxon>Streptophyta</taxon>
        <taxon>Embryophyta</taxon>
        <taxon>Tracheophyta</taxon>
        <taxon>Spermatophyta</taxon>
        <taxon>Magnoliopsida</taxon>
        <taxon>eudicotyledons</taxon>
        <taxon>Gunneridae</taxon>
        <taxon>Pentapetalae</taxon>
        <taxon>asterids</taxon>
        <taxon>lamiids</taxon>
        <taxon>Solanales</taxon>
        <taxon>Solanaceae</taxon>
        <taxon>Solanoideae</taxon>
        <taxon>Solaneae</taxon>
        <taxon>Solanum</taxon>
    </lineage>
</organism>
<dbReference type="InParanoid" id="M1DAQ6"/>
<sequence>MAEIDNYQDSSIQSSDDVESSNDKSDSENESSRDTQTGDEGEDPLSLPICAKDISGKSRECEDEHLSDHNPNQPCENSVPSTSKDESLCERVASLEQSMVEIVAYVREEKLRRNKKKKKVDEYFTEEVDEEMKEKEMKEEGKEQDEEKMIEKRRKEAGKE</sequence>